<dbReference type="InterPro" id="IPR001353">
    <property type="entry name" value="Proteasome_sua/b"/>
</dbReference>
<evidence type="ECO:0000256" key="2">
    <source>
        <dbReference type="ARBA" id="ARBA00022942"/>
    </source>
</evidence>
<protein>
    <recommendedName>
        <fullName evidence="3">Proteasome alpha-type subunits domain-containing protein</fullName>
    </recommendedName>
</protein>
<dbReference type="OrthoDB" id="10313070at2759"/>
<dbReference type="Gene3D" id="3.60.20.10">
    <property type="entry name" value="Glutamine Phosphoribosylpyrophosphate, subunit 1, domain 1"/>
    <property type="match status" value="1"/>
</dbReference>
<dbReference type="GO" id="GO:0006511">
    <property type="term" value="P:ubiquitin-dependent protein catabolic process"/>
    <property type="evidence" value="ECO:0007669"/>
    <property type="project" value="InterPro"/>
</dbReference>
<evidence type="ECO:0000256" key="1">
    <source>
        <dbReference type="ARBA" id="ARBA00002000"/>
    </source>
</evidence>
<sequence>MTQCTLDRRITIFSPAGRLYQMEFAAKAVNRDNRTVVAIAGADSVVMVVQRKPLSTFAVPETATRIFRLSDVLGCAVIGRQADCKAQVYRAHLEESVFRKRSAISMPADVMCQRMADISQVYTQNVTIRPLACSMTLISCDLQRGPLIYNTDPSAAPIGYHACVFGSSMRRGNYYVDSMYEYNMNEVETAKLAIKTLAFALDKTLESKDFEMAMVTQSNPKFHILTESEIDTQLIRIARYRKRKRC</sequence>
<organism evidence="4 5">
    <name type="scientific">Drosophila navojoa</name>
    <name type="common">Fruit fly</name>
    <dbReference type="NCBI Taxonomy" id="7232"/>
    <lineage>
        <taxon>Eukaryota</taxon>
        <taxon>Metazoa</taxon>
        <taxon>Ecdysozoa</taxon>
        <taxon>Arthropoda</taxon>
        <taxon>Hexapoda</taxon>
        <taxon>Insecta</taxon>
        <taxon>Pterygota</taxon>
        <taxon>Neoptera</taxon>
        <taxon>Endopterygota</taxon>
        <taxon>Diptera</taxon>
        <taxon>Brachycera</taxon>
        <taxon>Muscomorpha</taxon>
        <taxon>Ephydroidea</taxon>
        <taxon>Drosophilidae</taxon>
        <taxon>Drosophila</taxon>
    </lineage>
</organism>
<dbReference type="SMART" id="SM00948">
    <property type="entry name" value="Proteasome_A_N"/>
    <property type="match status" value="1"/>
</dbReference>
<dbReference type="SUPFAM" id="SSF56235">
    <property type="entry name" value="N-terminal nucleophile aminohydrolases (Ntn hydrolases)"/>
    <property type="match status" value="1"/>
</dbReference>
<dbReference type="Pfam" id="PF10584">
    <property type="entry name" value="Proteasome_A_N"/>
    <property type="match status" value="1"/>
</dbReference>
<dbReference type="STRING" id="7232.A0A484AWL0"/>
<proteinExistence type="predicted"/>
<dbReference type="PANTHER" id="PTHR11599">
    <property type="entry name" value="PROTEASOME SUBUNIT ALPHA/BETA"/>
    <property type="match status" value="1"/>
</dbReference>
<dbReference type="Pfam" id="PF00227">
    <property type="entry name" value="Proteasome"/>
    <property type="match status" value="1"/>
</dbReference>
<gene>
    <name evidence="4" type="ORF">AWZ03_012715</name>
</gene>
<dbReference type="GO" id="GO:0019773">
    <property type="term" value="C:proteasome core complex, alpha-subunit complex"/>
    <property type="evidence" value="ECO:0007669"/>
    <property type="project" value="InterPro"/>
</dbReference>
<dbReference type="InterPro" id="IPR029055">
    <property type="entry name" value="Ntn_hydrolases_N"/>
</dbReference>
<dbReference type="InterPro" id="IPR000426">
    <property type="entry name" value="Proteasome_asu_N"/>
</dbReference>
<dbReference type="Proteomes" id="UP000295192">
    <property type="component" value="Unassembled WGS sequence"/>
</dbReference>
<comment type="function">
    <text evidence="1">The proteasome is a multicatalytic proteinase complex which is characterized by its ability to cleave peptides with Arg, Phe, Tyr, Leu, and Glu adjacent to the leaving group at neutral or slightly basic pH. The proteasome has an ATP-dependent proteolytic activity.</text>
</comment>
<reference evidence="4 5" key="1">
    <citation type="journal article" date="2019" name="J. Hered.">
        <title>An Improved Genome Assembly for Drosophila navojoa, the Basal Species in the mojavensis Cluster.</title>
        <authorList>
            <person name="Vanderlinde T."/>
            <person name="Dupim E.G."/>
            <person name="Nazario-Yepiz N.O."/>
            <person name="Carvalho A.B."/>
        </authorList>
    </citation>
    <scope>NUCLEOTIDE SEQUENCE [LARGE SCALE GENOMIC DNA]</scope>
    <source>
        <strain evidence="4">Navoj_Jal97</strain>
        <tissue evidence="4">Whole organism</tissue>
    </source>
</reference>
<evidence type="ECO:0000259" key="3">
    <source>
        <dbReference type="SMART" id="SM00948"/>
    </source>
</evidence>
<dbReference type="OMA" id="EMAMVTQ"/>
<evidence type="ECO:0000313" key="5">
    <source>
        <dbReference type="Proteomes" id="UP000295192"/>
    </source>
</evidence>
<dbReference type="InterPro" id="IPR050115">
    <property type="entry name" value="Proteasome_alpha"/>
</dbReference>
<name>A0A484AWL0_DRONA</name>
<dbReference type="AlphaFoldDB" id="A0A484AWL0"/>
<accession>A0A484AWL0</accession>
<dbReference type="EMBL" id="LSRL02000467">
    <property type="protein sequence ID" value="TDG40866.1"/>
    <property type="molecule type" value="Genomic_DNA"/>
</dbReference>
<keyword evidence="5" id="KW-1185">Reference proteome</keyword>
<evidence type="ECO:0000313" key="4">
    <source>
        <dbReference type="EMBL" id="TDG40866.1"/>
    </source>
</evidence>
<comment type="caution">
    <text evidence="4">The sequence shown here is derived from an EMBL/GenBank/DDBJ whole genome shotgun (WGS) entry which is preliminary data.</text>
</comment>
<feature type="domain" description="Proteasome alpha-type subunits" evidence="3">
    <location>
        <begin position="6"/>
        <end position="28"/>
    </location>
</feature>
<dbReference type="KEGG" id="dnv:108657320"/>
<keyword evidence="2" id="KW-0647">Proteasome</keyword>